<name>A0AA39Q227_9AGAR</name>
<organism evidence="1 2">
    <name type="scientific">Armillaria luteobubalina</name>
    <dbReference type="NCBI Taxonomy" id="153913"/>
    <lineage>
        <taxon>Eukaryota</taxon>
        <taxon>Fungi</taxon>
        <taxon>Dikarya</taxon>
        <taxon>Basidiomycota</taxon>
        <taxon>Agaricomycotina</taxon>
        <taxon>Agaricomycetes</taxon>
        <taxon>Agaricomycetidae</taxon>
        <taxon>Agaricales</taxon>
        <taxon>Marasmiineae</taxon>
        <taxon>Physalacriaceae</taxon>
        <taxon>Armillaria</taxon>
    </lineage>
</organism>
<sequence>MKSDQSDAFLSTSFELCFARYRNGPWTLSHVCGTWRDVVLSHPQLWSHIVLYFPSPLSARNPLAEVYSPPRHLLLALKAMIRRSEQYPLDIVFELGFDPDEDLGGKAFSVILEVSHRWRTVVLKISLEFQRG</sequence>
<evidence type="ECO:0008006" key="3">
    <source>
        <dbReference type="Google" id="ProtNLM"/>
    </source>
</evidence>
<dbReference type="EMBL" id="JAUEPU010000020">
    <property type="protein sequence ID" value="KAK0494686.1"/>
    <property type="molecule type" value="Genomic_DNA"/>
</dbReference>
<proteinExistence type="predicted"/>
<reference evidence="1" key="1">
    <citation type="submission" date="2023-06" db="EMBL/GenBank/DDBJ databases">
        <authorList>
            <consortium name="Lawrence Berkeley National Laboratory"/>
            <person name="Ahrendt S."/>
            <person name="Sahu N."/>
            <person name="Indic B."/>
            <person name="Wong-Bajracharya J."/>
            <person name="Merenyi Z."/>
            <person name="Ke H.-M."/>
            <person name="Monk M."/>
            <person name="Kocsube S."/>
            <person name="Drula E."/>
            <person name="Lipzen A."/>
            <person name="Balint B."/>
            <person name="Henrissat B."/>
            <person name="Andreopoulos B."/>
            <person name="Martin F.M."/>
            <person name="Harder C.B."/>
            <person name="Rigling D."/>
            <person name="Ford K.L."/>
            <person name="Foster G.D."/>
            <person name="Pangilinan J."/>
            <person name="Papanicolaou A."/>
            <person name="Barry K."/>
            <person name="LaButti K."/>
            <person name="Viragh M."/>
            <person name="Koriabine M."/>
            <person name="Yan M."/>
            <person name="Riley R."/>
            <person name="Champramary S."/>
            <person name="Plett K.L."/>
            <person name="Tsai I.J."/>
            <person name="Slot J."/>
            <person name="Sipos G."/>
            <person name="Plett J."/>
            <person name="Nagy L.G."/>
            <person name="Grigoriev I.V."/>
        </authorList>
    </citation>
    <scope>NUCLEOTIDE SEQUENCE</scope>
    <source>
        <strain evidence="1">HWK02</strain>
    </source>
</reference>
<evidence type="ECO:0000313" key="2">
    <source>
        <dbReference type="Proteomes" id="UP001175228"/>
    </source>
</evidence>
<dbReference type="AlphaFoldDB" id="A0AA39Q227"/>
<protein>
    <recommendedName>
        <fullName evidence="3">F-box domain-containing protein</fullName>
    </recommendedName>
</protein>
<accession>A0AA39Q227</accession>
<dbReference type="Proteomes" id="UP001175228">
    <property type="component" value="Unassembled WGS sequence"/>
</dbReference>
<evidence type="ECO:0000313" key="1">
    <source>
        <dbReference type="EMBL" id="KAK0494686.1"/>
    </source>
</evidence>
<keyword evidence="2" id="KW-1185">Reference proteome</keyword>
<comment type="caution">
    <text evidence="1">The sequence shown here is derived from an EMBL/GenBank/DDBJ whole genome shotgun (WGS) entry which is preliminary data.</text>
</comment>
<gene>
    <name evidence="1" type="ORF">EDD18DRAFT_352515</name>
</gene>